<dbReference type="AlphaFoldDB" id="A0A2P7UGU9"/>
<dbReference type="RefSeq" id="WP_106841991.1">
    <property type="nucleotide sequence ID" value="NZ_JBCNIW010000056.1"/>
</dbReference>
<keyword evidence="1" id="KW-1133">Transmembrane helix</keyword>
<evidence type="ECO:0000259" key="2">
    <source>
        <dbReference type="Pfam" id="PF12207"/>
    </source>
</evidence>
<dbReference type="Gene3D" id="1.10.3950.10">
    <property type="entry name" value="putative ecf-type sigma factor negative effector from bacillus cereus"/>
    <property type="match status" value="1"/>
</dbReference>
<proteinExistence type="predicted"/>
<evidence type="ECO:0000256" key="1">
    <source>
        <dbReference type="SAM" id="Phobius"/>
    </source>
</evidence>
<dbReference type="InterPro" id="IPR038267">
    <property type="entry name" value="ECF_sigma_eff"/>
</dbReference>
<sequence>MSIDKQLRDELLQHAESLKTPPEIESRVYLSYQDYMKQKKGRFLMKKRLLSGIVAVAILIPTAALATPYLADQIFGSSKTIIDRGGTQEDYQEIEKLFQEAKSKLTEEEYAEFSTVMKQLMDLKIKITDQNGVMHEDQLTAEERKQFEEILPQKVAPYFEKIRGGKGK</sequence>
<gene>
    <name evidence="3" type="ORF">C7R93_28720</name>
</gene>
<feature type="domain" description="DUF3600" evidence="2">
    <location>
        <begin position="70"/>
        <end position="166"/>
    </location>
</feature>
<evidence type="ECO:0000313" key="4">
    <source>
        <dbReference type="Proteomes" id="UP000240419"/>
    </source>
</evidence>
<keyword evidence="1" id="KW-0472">Membrane</keyword>
<evidence type="ECO:0000313" key="3">
    <source>
        <dbReference type="EMBL" id="PSJ86221.1"/>
    </source>
</evidence>
<reference evidence="3 4" key="1">
    <citation type="submission" date="2018-03" db="EMBL/GenBank/DDBJ databases">
        <title>Brevisbacillus phylogenomics.</title>
        <authorList>
            <person name="Dunlap C."/>
        </authorList>
    </citation>
    <scope>NUCLEOTIDE SEQUENCE [LARGE SCALE GENOMIC DNA]</scope>
    <source>
        <strain evidence="3 4">NRRL NRS-1210</strain>
    </source>
</reference>
<protein>
    <submittedName>
        <fullName evidence="3">DUF3600 domain-containing protein</fullName>
    </submittedName>
</protein>
<feature type="transmembrane region" description="Helical" evidence="1">
    <location>
        <begin position="49"/>
        <end position="71"/>
    </location>
</feature>
<keyword evidence="4" id="KW-1185">Reference proteome</keyword>
<keyword evidence="1" id="KW-0812">Transmembrane</keyword>
<dbReference type="Proteomes" id="UP000240419">
    <property type="component" value="Unassembled WGS sequence"/>
</dbReference>
<dbReference type="EMBL" id="PXZM01000061">
    <property type="protein sequence ID" value="PSJ86221.1"/>
    <property type="molecule type" value="Genomic_DNA"/>
</dbReference>
<dbReference type="Pfam" id="PF12207">
    <property type="entry name" value="DUF3600"/>
    <property type="match status" value="1"/>
</dbReference>
<dbReference type="OrthoDB" id="2600792at2"/>
<organism evidence="3 4">
    <name type="scientific">Brevibacillus fortis</name>
    <dbReference type="NCBI Taxonomy" id="2126352"/>
    <lineage>
        <taxon>Bacteria</taxon>
        <taxon>Bacillati</taxon>
        <taxon>Bacillota</taxon>
        <taxon>Bacilli</taxon>
        <taxon>Bacillales</taxon>
        <taxon>Paenibacillaceae</taxon>
        <taxon>Brevibacillus</taxon>
    </lineage>
</organism>
<comment type="caution">
    <text evidence="3">The sequence shown here is derived from an EMBL/GenBank/DDBJ whole genome shotgun (WGS) entry which is preliminary data.</text>
</comment>
<dbReference type="InterPro" id="IPR022019">
    <property type="entry name" value="DUF3600"/>
</dbReference>
<accession>A0A2P7UGU9</accession>
<name>A0A2P7UGU9_9BACL</name>